<dbReference type="GO" id="GO:0004316">
    <property type="term" value="F:3-oxoacyl-[acyl-carrier-protein] reductase (NADPH) activity"/>
    <property type="evidence" value="ECO:0007669"/>
    <property type="project" value="UniProtKB-EC"/>
</dbReference>
<evidence type="ECO:0000256" key="2">
    <source>
        <dbReference type="ARBA" id="ARBA00023002"/>
    </source>
</evidence>
<dbReference type="Proteomes" id="UP001153328">
    <property type="component" value="Unassembled WGS sequence"/>
</dbReference>
<keyword evidence="2 4" id="KW-0560">Oxidoreductase</keyword>
<evidence type="ECO:0000313" key="4">
    <source>
        <dbReference type="EMBL" id="CAG7657799.1"/>
    </source>
</evidence>
<dbReference type="InterPro" id="IPR002347">
    <property type="entry name" value="SDR_fam"/>
</dbReference>
<reference evidence="4" key="1">
    <citation type="submission" date="2021-06" db="EMBL/GenBank/DDBJ databases">
        <authorList>
            <person name="Arsene-Ploetze F."/>
        </authorList>
    </citation>
    <scope>NUCLEOTIDE SEQUENCE</scope>
    <source>
        <strain evidence="4">SBRY1</strain>
    </source>
</reference>
<dbReference type="InterPro" id="IPR057326">
    <property type="entry name" value="KR_dom"/>
</dbReference>
<dbReference type="NCBIfam" id="NF009466">
    <property type="entry name" value="PRK12826.1-2"/>
    <property type="match status" value="1"/>
</dbReference>
<name>A0A9W4ML56_9ACTN</name>
<evidence type="ECO:0000259" key="3">
    <source>
        <dbReference type="SMART" id="SM00822"/>
    </source>
</evidence>
<dbReference type="SUPFAM" id="SSF51735">
    <property type="entry name" value="NAD(P)-binding Rossmann-fold domains"/>
    <property type="match status" value="1"/>
</dbReference>
<protein>
    <submittedName>
        <fullName evidence="4">3-oxoacyl-(Acyl-carrier-protein) reductase FabG</fullName>
        <ecNumber evidence="4">1.1.1.100</ecNumber>
    </submittedName>
</protein>
<dbReference type="PANTHER" id="PTHR42760">
    <property type="entry name" value="SHORT-CHAIN DEHYDROGENASES/REDUCTASES FAMILY MEMBER"/>
    <property type="match status" value="1"/>
</dbReference>
<dbReference type="GO" id="GO:0030497">
    <property type="term" value="P:fatty acid elongation"/>
    <property type="evidence" value="ECO:0007669"/>
    <property type="project" value="TreeGrafter"/>
</dbReference>
<keyword evidence="5" id="KW-1185">Reference proteome</keyword>
<evidence type="ECO:0000313" key="5">
    <source>
        <dbReference type="Proteomes" id="UP001153328"/>
    </source>
</evidence>
<dbReference type="Gene3D" id="3.40.50.720">
    <property type="entry name" value="NAD(P)-binding Rossmann-like Domain"/>
    <property type="match status" value="1"/>
</dbReference>
<evidence type="ECO:0000256" key="1">
    <source>
        <dbReference type="ARBA" id="ARBA00006484"/>
    </source>
</evidence>
<dbReference type="PRINTS" id="PR00081">
    <property type="entry name" value="GDHRDH"/>
</dbReference>
<comment type="caution">
    <text evidence="4">The sequence shown here is derived from an EMBL/GenBank/DDBJ whole genome shotgun (WGS) entry which is preliminary data.</text>
</comment>
<sequence>MDPLRRVALVSGGSRGIGRATVLRLVRDGYEVAFCYQRDAGAARAVEKEAAEIGGHATARQVDVTSAAEVQAWVLGVEQETGPVDTVVTSAGVVKDAPLVMMTDEDWDLVLDTNLRGTFLVCRAALFHMMKRRSGCVVNVSSIAGVAGNASQGNYSAAKAGIIGLGRSLSKEVGRYGIRVNTVAPGFIETDMLAQLTDGYRSRMVDRTALRRFGQPEDVADAVAYLAGAAYVTGAVLQVDGGLAI</sequence>
<organism evidence="4 5">
    <name type="scientific">Actinacidiphila bryophytorum</name>
    <dbReference type="NCBI Taxonomy" id="1436133"/>
    <lineage>
        <taxon>Bacteria</taxon>
        <taxon>Bacillati</taxon>
        <taxon>Actinomycetota</taxon>
        <taxon>Actinomycetes</taxon>
        <taxon>Kitasatosporales</taxon>
        <taxon>Streptomycetaceae</taxon>
        <taxon>Actinacidiphila</taxon>
    </lineage>
</organism>
<dbReference type="FunFam" id="3.40.50.720:FF:000173">
    <property type="entry name" value="3-oxoacyl-[acyl-carrier protein] reductase"/>
    <property type="match status" value="1"/>
</dbReference>
<dbReference type="AlphaFoldDB" id="A0A9W4ML56"/>
<feature type="domain" description="Ketoreductase" evidence="3">
    <location>
        <begin position="6"/>
        <end position="186"/>
    </location>
</feature>
<accession>A0A9W4ML56</accession>
<dbReference type="InterPro" id="IPR020904">
    <property type="entry name" value="Sc_DH/Rdtase_CS"/>
</dbReference>
<dbReference type="SMART" id="SM00822">
    <property type="entry name" value="PKS_KR"/>
    <property type="match status" value="1"/>
</dbReference>
<proteinExistence type="inferred from homology"/>
<dbReference type="PANTHER" id="PTHR42760:SF40">
    <property type="entry name" value="3-OXOACYL-[ACYL-CARRIER-PROTEIN] REDUCTASE, CHLOROPLASTIC"/>
    <property type="match status" value="1"/>
</dbReference>
<dbReference type="Pfam" id="PF13561">
    <property type="entry name" value="adh_short_C2"/>
    <property type="match status" value="1"/>
</dbReference>
<dbReference type="EC" id="1.1.1.100" evidence="4"/>
<gene>
    <name evidence="4" type="primary">fabG</name>
    <name evidence="4" type="ORF">SBRY_90044</name>
</gene>
<dbReference type="InterPro" id="IPR036291">
    <property type="entry name" value="NAD(P)-bd_dom_sf"/>
</dbReference>
<dbReference type="PRINTS" id="PR00080">
    <property type="entry name" value="SDRFAMILY"/>
</dbReference>
<dbReference type="EMBL" id="CAJVAX010000023">
    <property type="protein sequence ID" value="CAG7657799.1"/>
    <property type="molecule type" value="Genomic_DNA"/>
</dbReference>
<dbReference type="RefSeq" id="WP_205046218.1">
    <property type="nucleotide sequence ID" value="NZ_CAJVAX010000023.1"/>
</dbReference>
<dbReference type="PROSITE" id="PS00061">
    <property type="entry name" value="ADH_SHORT"/>
    <property type="match status" value="1"/>
</dbReference>
<comment type="similarity">
    <text evidence="1">Belongs to the short-chain dehydrogenases/reductases (SDR) family.</text>
</comment>